<dbReference type="RefSeq" id="WP_224975693.1">
    <property type="nucleotide sequence ID" value="NZ_JAYJJU010000005.1"/>
</dbReference>
<protein>
    <submittedName>
        <fullName evidence="1">Uncharacterized protein</fullName>
    </submittedName>
</protein>
<comment type="caution">
    <text evidence="1">The sequence shown here is derived from an EMBL/GenBank/DDBJ whole genome shotgun (WGS) entry which is preliminary data.</text>
</comment>
<accession>A0ABU5XU51</accession>
<reference evidence="1 2" key="1">
    <citation type="submission" date="2023-12" db="EMBL/GenBank/DDBJ databases">
        <title>Description of new species of Mycobacterium terrae complex isolated from sewage at the Sao Paulo Zoological Park Foundation in Brazil.</title>
        <authorList>
            <person name="Romagnoli C.L."/>
            <person name="Conceicao E.C."/>
            <person name="Machado E."/>
            <person name="Barreto L.B.P.F."/>
            <person name="Sharma A."/>
            <person name="Silva N.M."/>
            <person name="Marques L.E."/>
            <person name="Juliana M.A."/>
            <person name="Lourenco M.C.S."/>
            <person name="Digiampietri L.A."/>
            <person name="Suffys P.N."/>
            <person name="Viana-Niero C."/>
        </authorList>
    </citation>
    <scope>NUCLEOTIDE SEQUENCE [LARGE SCALE GENOMIC DNA]</scope>
    <source>
        <strain evidence="1 2">MYC340</strain>
    </source>
</reference>
<evidence type="ECO:0000313" key="1">
    <source>
        <dbReference type="EMBL" id="MEB3031502.1"/>
    </source>
</evidence>
<proteinExistence type="predicted"/>
<sequence>MATLSAAHAHPMLVQHAKHFHVMDTLRAIWRFASSEQFHYPPSLNTLLEDSAMAREMYRL</sequence>
<dbReference type="Proteomes" id="UP001298593">
    <property type="component" value="Unassembled WGS sequence"/>
</dbReference>
<organism evidence="1 2">
    <name type="scientific">[Mycobacterium] nativiensis</name>
    <dbReference type="NCBI Taxonomy" id="2855503"/>
    <lineage>
        <taxon>Bacteria</taxon>
        <taxon>Bacillati</taxon>
        <taxon>Actinomycetota</taxon>
        <taxon>Actinomycetes</taxon>
        <taxon>Mycobacteriales</taxon>
        <taxon>Mycobacteriaceae</taxon>
        <taxon>Mycolicibacter</taxon>
    </lineage>
</organism>
<gene>
    <name evidence="1" type="ORF">KV113_08000</name>
</gene>
<name>A0ABU5XU51_9MYCO</name>
<keyword evidence="2" id="KW-1185">Reference proteome</keyword>
<evidence type="ECO:0000313" key="2">
    <source>
        <dbReference type="Proteomes" id="UP001298593"/>
    </source>
</evidence>
<dbReference type="EMBL" id="JAYJJU010000005">
    <property type="protein sequence ID" value="MEB3031502.1"/>
    <property type="molecule type" value="Genomic_DNA"/>
</dbReference>